<dbReference type="AlphaFoldDB" id="A0A401YSJ3"/>
<comment type="caution">
    <text evidence="2">The sequence shown here is derived from an EMBL/GenBank/DDBJ whole genome shotgun (WGS) entry which is preliminary data.</text>
</comment>
<reference evidence="2 3" key="1">
    <citation type="submission" date="2018-12" db="EMBL/GenBank/DDBJ databases">
        <title>Draft genome sequence of Embleya hyalina NBRC 13850T.</title>
        <authorList>
            <person name="Komaki H."/>
            <person name="Hosoyama A."/>
            <person name="Kimura A."/>
            <person name="Ichikawa N."/>
            <person name="Tamura T."/>
        </authorList>
    </citation>
    <scope>NUCLEOTIDE SEQUENCE [LARGE SCALE GENOMIC DNA]</scope>
    <source>
        <strain evidence="2 3">NBRC 13850</strain>
    </source>
</reference>
<accession>A0A401YSJ3</accession>
<gene>
    <name evidence="2" type="ORF">EHYA_05283</name>
</gene>
<proteinExistence type="predicted"/>
<sequence>MSTARGRIHLGDLVRAIVALDVTDVDTAAGIARMLGIAGDADTPEWADGPDEAPPADEPAGPPAPGELVPMSVPPDAGCSLLSLRGPHAPNEATGPAESSQAPGEAPPGEIDRLLEAGTDDRAGPPEPPWVGRWAPGVMFAVGSTDVVGRSVDERALVRRVAARSFLRELPRRTRPTTRLGVQLLLDAGECMTPFRADQRWLRELAAGVVGRDRVEVLRFWGTPARGVRRVGRRERAAYRPPAAGTPVVLISDLGLRRLPFSGDAAAGPGEWGDWIDAVRRAGCPVVCVTPYPARAHPWSLRQRVSLVPLDRRTSIRAARRETRRVRGEVRR</sequence>
<dbReference type="RefSeq" id="WP_126639550.1">
    <property type="nucleotide sequence ID" value="NZ_BIFH01000024.1"/>
</dbReference>
<feature type="region of interest" description="Disordered" evidence="1">
    <location>
        <begin position="42"/>
        <end position="126"/>
    </location>
</feature>
<dbReference type="OrthoDB" id="4350292at2"/>
<organism evidence="2 3">
    <name type="scientific">Embleya hyalina</name>
    <dbReference type="NCBI Taxonomy" id="516124"/>
    <lineage>
        <taxon>Bacteria</taxon>
        <taxon>Bacillati</taxon>
        <taxon>Actinomycetota</taxon>
        <taxon>Actinomycetes</taxon>
        <taxon>Kitasatosporales</taxon>
        <taxon>Streptomycetaceae</taxon>
        <taxon>Embleya</taxon>
    </lineage>
</organism>
<feature type="compositionally biased region" description="Acidic residues" evidence="1">
    <location>
        <begin position="42"/>
        <end position="55"/>
    </location>
</feature>
<dbReference type="Proteomes" id="UP000286931">
    <property type="component" value="Unassembled WGS sequence"/>
</dbReference>
<feature type="compositionally biased region" description="Basic and acidic residues" evidence="1">
    <location>
        <begin position="110"/>
        <end position="124"/>
    </location>
</feature>
<evidence type="ECO:0000313" key="3">
    <source>
        <dbReference type="Proteomes" id="UP000286931"/>
    </source>
</evidence>
<protein>
    <submittedName>
        <fullName evidence="2">Uncharacterized protein</fullName>
    </submittedName>
</protein>
<evidence type="ECO:0000313" key="2">
    <source>
        <dbReference type="EMBL" id="GCD97588.1"/>
    </source>
</evidence>
<dbReference type="EMBL" id="BIFH01000024">
    <property type="protein sequence ID" value="GCD97588.1"/>
    <property type="molecule type" value="Genomic_DNA"/>
</dbReference>
<keyword evidence="3" id="KW-1185">Reference proteome</keyword>
<evidence type="ECO:0000256" key="1">
    <source>
        <dbReference type="SAM" id="MobiDB-lite"/>
    </source>
</evidence>
<name>A0A401YSJ3_9ACTN</name>
<feature type="compositionally biased region" description="Pro residues" evidence="1">
    <location>
        <begin position="56"/>
        <end position="65"/>
    </location>
</feature>